<dbReference type="InterPro" id="IPR009003">
    <property type="entry name" value="Peptidase_S1_PA"/>
</dbReference>
<feature type="binding site" evidence="10">
    <location>
        <position position="419"/>
    </location>
    <ligand>
        <name>Zn(2+)</name>
        <dbReference type="ChEBI" id="CHEBI:29105"/>
        <label>1</label>
    </ligand>
</feature>
<feature type="binding site" evidence="10">
    <location>
        <position position="462"/>
    </location>
    <ligand>
        <name>Zn(2+)</name>
        <dbReference type="ChEBI" id="CHEBI:29105"/>
        <label>2</label>
        <note>catalytic</note>
    </ligand>
</feature>
<dbReference type="InterPro" id="IPR006026">
    <property type="entry name" value="Peptidase_Metallo"/>
</dbReference>
<dbReference type="InterPro" id="IPR037177">
    <property type="entry name" value="DLC_sf"/>
</dbReference>
<evidence type="ECO:0000256" key="1">
    <source>
        <dbReference type="ARBA" id="ARBA00010370"/>
    </source>
</evidence>
<dbReference type="GO" id="GO:0030574">
    <property type="term" value="P:collagen catabolic process"/>
    <property type="evidence" value="ECO:0007669"/>
    <property type="project" value="TreeGrafter"/>
</dbReference>
<dbReference type="InterPro" id="IPR021190">
    <property type="entry name" value="Pept_M10A"/>
</dbReference>
<dbReference type="Proteomes" id="UP000887540">
    <property type="component" value="Unplaced"/>
</dbReference>
<dbReference type="InterPro" id="IPR002477">
    <property type="entry name" value="Peptidoglycan-bd-like"/>
</dbReference>
<dbReference type="AlphaFoldDB" id="A0A914DHQ0"/>
<keyword evidence="7" id="KW-0482">Metalloprotease</keyword>
<dbReference type="SUPFAM" id="SSF55486">
    <property type="entry name" value="Metalloproteases ('zincins'), catalytic domain"/>
    <property type="match status" value="1"/>
</dbReference>
<dbReference type="Pfam" id="PF00089">
    <property type="entry name" value="Trypsin"/>
    <property type="match status" value="1"/>
</dbReference>
<keyword evidence="2" id="KW-0645">Protease</keyword>
<dbReference type="PANTHER" id="PTHR10201">
    <property type="entry name" value="MATRIX METALLOPROTEINASE"/>
    <property type="match status" value="1"/>
</dbReference>
<keyword evidence="3 10" id="KW-0479">Metal-binding</keyword>
<dbReference type="Pfam" id="PF01471">
    <property type="entry name" value="PG_binding_1"/>
    <property type="match status" value="1"/>
</dbReference>
<feature type="binding site" evidence="10">
    <location>
        <position position="403"/>
    </location>
    <ligand>
        <name>Zn(2+)</name>
        <dbReference type="ChEBI" id="CHEBI:29105"/>
        <label>1</label>
    </ligand>
</feature>
<dbReference type="PROSITE" id="PS50240">
    <property type="entry name" value="TRYPSIN_DOM"/>
    <property type="match status" value="1"/>
</dbReference>
<evidence type="ECO:0000256" key="10">
    <source>
        <dbReference type="PIRSR" id="PIRSR621190-2"/>
    </source>
</evidence>
<dbReference type="Gene3D" id="3.40.390.10">
    <property type="entry name" value="Collagenase (Catalytic Domain)"/>
    <property type="match status" value="1"/>
</dbReference>
<keyword evidence="8" id="KW-0865">Zymogen</keyword>
<evidence type="ECO:0000256" key="4">
    <source>
        <dbReference type="ARBA" id="ARBA00022729"/>
    </source>
</evidence>
<keyword evidence="4" id="KW-0732">Signal</keyword>
<dbReference type="GO" id="GO:0004222">
    <property type="term" value="F:metalloendopeptidase activity"/>
    <property type="evidence" value="ECO:0007669"/>
    <property type="project" value="InterPro"/>
</dbReference>
<keyword evidence="10" id="KW-0106">Calcium</keyword>
<dbReference type="SUPFAM" id="SSF54648">
    <property type="entry name" value="DLC"/>
    <property type="match status" value="1"/>
</dbReference>
<evidence type="ECO:0000313" key="13">
    <source>
        <dbReference type="Proteomes" id="UP000887540"/>
    </source>
</evidence>
<dbReference type="Pfam" id="PF00413">
    <property type="entry name" value="Peptidase_M10"/>
    <property type="match status" value="1"/>
</dbReference>
<evidence type="ECO:0000256" key="6">
    <source>
        <dbReference type="ARBA" id="ARBA00022833"/>
    </source>
</evidence>
<dbReference type="InterPro" id="IPR018114">
    <property type="entry name" value="TRYPSIN_HIS"/>
</dbReference>
<sequence length="835" mass="96789">MTAAHCLRGPVTIALHKERIRKEGEQASSPKPWGLPRNGTKTTQRPRAGPDGMNLTIDDEDMLVFEGYYRPKGAEIIAGVTDYRDPDGVRVKVEEIMVNKDYSIFVRNDIALLKLQTPLKFGKYINSIKLAQNYSEYPGEFASVGGWGLVAEELTNGTIFEKNTTKCHENIVPFQPAKICKNYYNDTGIDERKQIAVGGYYRGIRSKMLDNFIYFLFVINFALASPVNYTENTEFTEYELEEIKDNKFALQYLKRFGYLSELLPFQQSEDIMLENGLIKMQKFFGLKETGVFDEATKALMSKPRCGHPDINPLAMNQEGGYGPFHIWRKFNLSYAFHSFTKDMDLHILRYATRKAFDLWTEVSPFDFYEVETGSAADLRIGFYKHDHDGCTYPFINGRGGMAHAPSMHPNTSENYANIHFDDGFSWVYLKVDVLEDDPKGKVYVDYLETLAHEIGHSLGLLHISHDENSIMYPTYNLKVDSKGKYVYPRLNPSDIEAIRKIYGSRRKFEMPEVYPPSEKTCESSSQDIKQKPFLNYTKEELFSSIHADFNVTYGEVKNATFWLKESFNLYNDTENICKHVTDKLEDEYGQEWACIFTHGNNFSDYINFEKRMVFDLSASQFLVYKLRTVRLEKLFNEYAEDELIKSIVYQQDISEEENTYIVDILALAFKLNGTIDETLKYITDKLDVKFGREWGCALIKPGGGHYSTMEKFMRFVFGPYQLYVFKTYTPPAPRKLLNTYSLSDTRTSVNFNTFNETAVTNDTIIWLWNAMQDFNEDLGNVCKFVTDRLEKNYFGTWGCVIAEDHNYTYLPYKNILQFYFNGLYIKIFKFRENIV</sequence>
<dbReference type="PRINTS" id="PR00138">
    <property type="entry name" value="MATRIXIN"/>
</dbReference>
<feature type="binding site" evidence="10">
    <location>
        <position position="342"/>
    </location>
    <ligand>
        <name>Ca(2+)</name>
        <dbReference type="ChEBI" id="CHEBI:29108"/>
        <label>1</label>
    </ligand>
</feature>
<feature type="binding site" description="in inhibited form" evidence="10">
    <location>
        <position position="305"/>
    </location>
    <ligand>
        <name>Zn(2+)</name>
        <dbReference type="ChEBI" id="CHEBI:29105"/>
        <label>2</label>
        <note>catalytic</note>
    </ligand>
</feature>
<name>A0A914DHQ0_9BILA</name>
<feature type="region of interest" description="Disordered" evidence="11">
    <location>
        <begin position="19"/>
        <end position="52"/>
    </location>
</feature>
<dbReference type="GO" id="GO:0030198">
    <property type="term" value="P:extracellular matrix organization"/>
    <property type="evidence" value="ECO:0007669"/>
    <property type="project" value="TreeGrafter"/>
</dbReference>
<evidence type="ECO:0000256" key="5">
    <source>
        <dbReference type="ARBA" id="ARBA00022801"/>
    </source>
</evidence>
<dbReference type="GO" id="GO:0006508">
    <property type="term" value="P:proteolysis"/>
    <property type="evidence" value="ECO:0007669"/>
    <property type="project" value="UniProtKB-KW"/>
</dbReference>
<comment type="cofactor">
    <cofactor evidence="10">
        <name>Ca(2+)</name>
        <dbReference type="ChEBI" id="CHEBI:29108"/>
    </cofactor>
    <text evidence="10">Can bind about 5 Ca(2+) ions per subunit.</text>
</comment>
<keyword evidence="5" id="KW-0378">Hydrolase</keyword>
<dbReference type="InterPro" id="IPR036365">
    <property type="entry name" value="PGBD-like_sf"/>
</dbReference>
<evidence type="ECO:0000256" key="2">
    <source>
        <dbReference type="ARBA" id="ARBA00022670"/>
    </source>
</evidence>
<dbReference type="GO" id="GO:0007017">
    <property type="term" value="P:microtubule-based process"/>
    <property type="evidence" value="ECO:0007669"/>
    <property type="project" value="InterPro"/>
</dbReference>
<proteinExistence type="inferred from homology"/>
<feature type="binding site" evidence="10">
    <location>
        <position position="456"/>
    </location>
    <ligand>
        <name>Zn(2+)</name>
        <dbReference type="ChEBI" id="CHEBI:29105"/>
        <label>2</label>
        <note>catalytic</note>
    </ligand>
</feature>
<keyword evidence="13" id="KW-1185">Reference proteome</keyword>
<dbReference type="GO" id="GO:0004252">
    <property type="term" value="F:serine-type endopeptidase activity"/>
    <property type="evidence" value="ECO:0007669"/>
    <property type="project" value="InterPro"/>
</dbReference>
<feature type="binding site" evidence="10">
    <location>
        <position position="421"/>
    </location>
    <ligand>
        <name>Ca(2+)</name>
        <dbReference type="ChEBI" id="CHEBI:29108"/>
        <label>3</label>
    </ligand>
</feature>
<organism evidence="13 14">
    <name type="scientific">Acrobeloides nanus</name>
    <dbReference type="NCBI Taxonomy" id="290746"/>
    <lineage>
        <taxon>Eukaryota</taxon>
        <taxon>Metazoa</taxon>
        <taxon>Ecdysozoa</taxon>
        <taxon>Nematoda</taxon>
        <taxon>Chromadorea</taxon>
        <taxon>Rhabditida</taxon>
        <taxon>Tylenchina</taxon>
        <taxon>Cephalobomorpha</taxon>
        <taxon>Cephaloboidea</taxon>
        <taxon>Cephalobidae</taxon>
        <taxon>Acrobeloides</taxon>
    </lineage>
</organism>
<feature type="binding site" evidence="10">
    <location>
        <position position="452"/>
    </location>
    <ligand>
        <name>Zn(2+)</name>
        <dbReference type="ChEBI" id="CHEBI:29105"/>
        <label>2</label>
        <note>catalytic</note>
    </ligand>
</feature>
<dbReference type="PANTHER" id="PTHR10201:SF323">
    <property type="entry name" value="MATRIX METALLOPROTEINASE-21"/>
    <property type="match status" value="1"/>
</dbReference>
<comment type="cofactor">
    <cofactor evidence="10">
        <name>Zn(2+)</name>
        <dbReference type="ChEBI" id="CHEBI:29105"/>
    </cofactor>
    <text evidence="10">Binds 2 Zn(2+) ions per subunit.</text>
</comment>
<dbReference type="GO" id="GO:0030286">
    <property type="term" value="C:dynein complex"/>
    <property type="evidence" value="ECO:0007669"/>
    <property type="project" value="InterPro"/>
</dbReference>
<evidence type="ECO:0000256" key="8">
    <source>
        <dbReference type="ARBA" id="ARBA00023145"/>
    </source>
</evidence>
<dbReference type="GO" id="GO:0031012">
    <property type="term" value="C:extracellular matrix"/>
    <property type="evidence" value="ECO:0007669"/>
    <property type="project" value="InterPro"/>
</dbReference>
<evidence type="ECO:0000259" key="12">
    <source>
        <dbReference type="PROSITE" id="PS50240"/>
    </source>
</evidence>
<evidence type="ECO:0000313" key="14">
    <source>
        <dbReference type="WBParaSite" id="ACRNAN_scaffold2637.g16962.t1"/>
    </source>
</evidence>
<dbReference type="InterPro" id="IPR001818">
    <property type="entry name" value="Pept_M10_metallopeptidase"/>
</dbReference>
<keyword evidence="6 10" id="KW-0862">Zinc</keyword>
<dbReference type="PROSITE" id="PS00546">
    <property type="entry name" value="CYSTEINE_SWITCH"/>
    <property type="match status" value="1"/>
</dbReference>
<dbReference type="PROSITE" id="PS00134">
    <property type="entry name" value="TRYPSIN_HIS"/>
    <property type="match status" value="1"/>
</dbReference>
<evidence type="ECO:0000256" key="11">
    <source>
        <dbReference type="SAM" id="MobiDB-lite"/>
    </source>
</evidence>
<dbReference type="InterPro" id="IPR043504">
    <property type="entry name" value="Peptidase_S1_PA_chymotrypsin"/>
</dbReference>
<feature type="active site" evidence="9">
    <location>
        <position position="453"/>
    </location>
</feature>
<accession>A0A914DHQ0</accession>
<feature type="binding site" evidence="10">
    <location>
        <position position="387"/>
    </location>
    <ligand>
        <name>Zn(2+)</name>
        <dbReference type="ChEBI" id="CHEBI:29105"/>
        <label>1</label>
    </ligand>
</feature>
<dbReference type="SMART" id="SM00235">
    <property type="entry name" value="ZnMc"/>
    <property type="match status" value="1"/>
</dbReference>
<feature type="domain" description="Peptidase S1" evidence="12">
    <location>
        <begin position="1"/>
        <end position="244"/>
    </location>
</feature>
<evidence type="ECO:0000256" key="3">
    <source>
        <dbReference type="ARBA" id="ARBA00022723"/>
    </source>
</evidence>
<feature type="binding site" evidence="10">
    <location>
        <position position="377"/>
    </location>
    <ligand>
        <name>Ca(2+)</name>
        <dbReference type="ChEBI" id="CHEBI:29108"/>
        <label>2</label>
    </ligand>
</feature>
<evidence type="ECO:0000256" key="7">
    <source>
        <dbReference type="ARBA" id="ARBA00023049"/>
    </source>
</evidence>
<dbReference type="Gene3D" id="2.40.10.10">
    <property type="entry name" value="Trypsin-like serine proteases"/>
    <property type="match status" value="1"/>
</dbReference>
<dbReference type="InterPro" id="IPR024079">
    <property type="entry name" value="MetalloPept_cat_dom_sf"/>
</dbReference>
<comment type="similarity">
    <text evidence="1">Belongs to the peptidase M10A family.</text>
</comment>
<dbReference type="InterPro" id="IPR021158">
    <property type="entry name" value="Pept_M10A_Zn_BS"/>
</dbReference>
<dbReference type="Gene3D" id="3.30.740.10">
    <property type="entry name" value="Protein Inhibitor Of Neuronal Nitric Oxide Synthase"/>
    <property type="match status" value="2"/>
</dbReference>
<protein>
    <submittedName>
        <fullName evidence="14">Peptidase S1 domain-containing protein</fullName>
    </submittedName>
</protein>
<evidence type="ECO:0000256" key="9">
    <source>
        <dbReference type="PIRSR" id="PIRSR621190-1"/>
    </source>
</evidence>
<dbReference type="GO" id="GO:0008270">
    <property type="term" value="F:zinc ion binding"/>
    <property type="evidence" value="ECO:0007669"/>
    <property type="project" value="InterPro"/>
</dbReference>
<feature type="binding site" evidence="10">
    <location>
        <position position="471"/>
    </location>
    <ligand>
        <name>Zn(2+)</name>
        <dbReference type="ChEBI" id="CHEBI:29105"/>
        <label>2</label>
        <note>catalytic</note>
    </ligand>
</feature>
<dbReference type="SUPFAM" id="SSF47090">
    <property type="entry name" value="PGBD-like"/>
    <property type="match status" value="1"/>
</dbReference>
<dbReference type="WBParaSite" id="ACRNAN_scaffold2637.g16962.t1">
    <property type="protein sequence ID" value="ACRNAN_scaffold2637.g16962.t1"/>
    <property type="gene ID" value="ACRNAN_scaffold2637.g16962"/>
</dbReference>
<feature type="binding site" evidence="10">
    <location>
        <position position="422"/>
    </location>
    <ligand>
        <name>Ca(2+)</name>
        <dbReference type="ChEBI" id="CHEBI:29108"/>
        <label>1</label>
    </ligand>
</feature>
<dbReference type="InterPro" id="IPR001254">
    <property type="entry name" value="Trypsin_dom"/>
</dbReference>
<reference evidence="14" key="1">
    <citation type="submission" date="2022-11" db="UniProtKB">
        <authorList>
            <consortium name="WormBaseParasite"/>
        </authorList>
    </citation>
    <scope>IDENTIFICATION</scope>
</reference>
<dbReference type="SUPFAM" id="SSF50494">
    <property type="entry name" value="Trypsin-like serine proteases"/>
    <property type="match status" value="1"/>
</dbReference>